<feature type="compositionally biased region" description="Acidic residues" evidence="1">
    <location>
        <begin position="12"/>
        <end position="23"/>
    </location>
</feature>
<feature type="region of interest" description="Disordered" evidence="1">
    <location>
        <begin position="499"/>
        <end position="522"/>
    </location>
</feature>
<proteinExistence type="predicted"/>
<name>A0A7S4R835_9STRA</name>
<dbReference type="AlphaFoldDB" id="A0A7S4R835"/>
<sequence length="522" mass="59520">MAPSLQPKQTIVEDDADYDDYDDPQPCNAVDASAIPQQKDIKWTGKEATIESLNKQDEESKRMHKEANSTLIDRTQQWESFESIPLGRIGAKMMITFGDGYNPKPNAVAAALLGARQCLQHAIKDARALWRKMREDYFRARVAVNLHAARSTDKEYFESAADSEIDPTMLFRVMIGHDKLSSEPKCGFDVLQLEKLFPEEMNAYQRWTKMHKSYEDKNKSNGGDDDEDNEQTTSQETEQEFIGGHLNDRLAQFDVRTTRMKEDWYMAFAEVRQGSFLAKDTATQEDRQWEETRRNMKKPGSRHQTNWEALPASSVQFLHWVGFDQRSALPPPNEETTQALGFLGYDFMGKIVEKAIFLKCLSRQKNSVDPDFVLELKGGEQLEVEDIERSLADTNVNIKPLYNSSNSVLDQCAEASQLYFGPGFEDRLEMEIEQMVMGKIPKAQVTEKEKEIRMKEDALFSKLAAPPTLLGGVMDVLGDEHRTDEILQQRRTEKIKQRINDRKKALAMSNLASPGRGNLGRP</sequence>
<dbReference type="EMBL" id="HBNS01018102">
    <property type="protein sequence ID" value="CAE4606324.1"/>
    <property type="molecule type" value="Transcribed_RNA"/>
</dbReference>
<protein>
    <submittedName>
        <fullName evidence="2">Uncharacterized protein</fullName>
    </submittedName>
</protein>
<evidence type="ECO:0000313" key="2">
    <source>
        <dbReference type="EMBL" id="CAE4606324.1"/>
    </source>
</evidence>
<feature type="region of interest" description="Disordered" evidence="1">
    <location>
        <begin position="1"/>
        <end position="24"/>
    </location>
</feature>
<feature type="region of interest" description="Disordered" evidence="1">
    <location>
        <begin position="215"/>
        <end position="241"/>
    </location>
</feature>
<organism evidence="2">
    <name type="scientific">Ditylum brightwellii</name>
    <dbReference type="NCBI Taxonomy" id="49249"/>
    <lineage>
        <taxon>Eukaryota</taxon>
        <taxon>Sar</taxon>
        <taxon>Stramenopiles</taxon>
        <taxon>Ochrophyta</taxon>
        <taxon>Bacillariophyta</taxon>
        <taxon>Mediophyceae</taxon>
        <taxon>Lithodesmiophycidae</taxon>
        <taxon>Lithodesmiales</taxon>
        <taxon>Lithodesmiaceae</taxon>
        <taxon>Ditylum</taxon>
    </lineage>
</organism>
<evidence type="ECO:0000256" key="1">
    <source>
        <dbReference type="SAM" id="MobiDB-lite"/>
    </source>
</evidence>
<reference evidence="2" key="1">
    <citation type="submission" date="2021-01" db="EMBL/GenBank/DDBJ databases">
        <authorList>
            <person name="Corre E."/>
            <person name="Pelletier E."/>
            <person name="Niang G."/>
            <person name="Scheremetjew M."/>
            <person name="Finn R."/>
            <person name="Kale V."/>
            <person name="Holt S."/>
            <person name="Cochrane G."/>
            <person name="Meng A."/>
            <person name="Brown T."/>
            <person name="Cohen L."/>
        </authorList>
    </citation>
    <scope>NUCLEOTIDE SEQUENCE</scope>
    <source>
        <strain evidence="2">GSO104</strain>
    </source>
</reference>
<accession>A0A7S4R835</accession>
<gene>
    <name evidence="2" type="ORF">DBRI00130_LOCUS14464</name>
</gene>